<dbReference type="Proteomes" id="UP001595816">
    <property type="component" value="Unassembled WGS sequence"/>
</dbReference>
<name>A0ABV8LT26_9ACTN</name>
<evidence type="ECO:0000313" key="10">
    <source>
        <dbReference type="Proteomes" id="UP001595816"/>
    </source>
</evidence>
<comment type="subcellular location">
    <subcellularLocation>
        <location evidence="1">Cell membrane</location>
        <topology evidence="1">Multi-pass membrane protein</topology>
    </subcellularLocation>
</comment>
<proteinExistence type="predicted"/>
<feature type="transmembrane region" description="Helical" evidence="8">
    <location>
        <begin position="385"/>
        <end position="408"/>
    </location>
</feature>
<feature type="transmembrane region" description="Helical" evidence="8">
    <location>
        <begin position="131"/>
        <end position="150"/>
    </location>
</feature>
<evidence type="ECO:0000256" key="4">
    <source>
        <dbReference type="ARBA" id="ARBA00022960"/>
    </source>
</evidence>
<evidence type="ECO:0000256" key="6">
    <source>
        <dbReference type="ARBA" id="ARBA00022989"/>
    </source>
</evidence>
<evidence type="ECO:0000256" key="1">
    <source>
        <dbReference type="ARBA" id="ARBA00004651"/>
    </source>
</evidence>
<evidence type="ECO:0000256" key="5">
    <source>
        <dbReference type="ARBA" id="ARBA00022984"/>
    </source>
</evidence>
<feature type="transmembrane region" description="Helical" evidence="8">
    <location>
        <begin position="281"/>
        <end position="300"/>
    </location>
</feature>
<feature type="transmembrane region" description="Helical" evidence="8">
    <location>
        <begin position="51"/>
        <end position="74"/>
    </location>
</feature>
<keyword evidence="4" id="KW-0133">Cell shape</keyword>
<comment type="caution">
    <text evidence="9">The sequence shown here is derived from an EMBL/GenBank/DDBJ whole genome shotgun (WGS) entry which is preliminary data.</text>
</comment>
<feature type="transmembrane region" description="Helical" evidence="8">
    <location>
        <begin position="86"/>
        <end position="111"/>
    </location>
</feature>
<dbReference type="PANTHER" id="PTHR47019:SF1">
    <property type="entry name" value="LIPID II FLIPPASE MURJ"/>
    <property type="match status" value="1"/>
</dbReference>
<dbReference type="InterPro" id="IPR051050">
    <property type="entry name" value="Lipid_II_flippase_MurJ/MviN"/>
</dbReference>
<feature type="transmembrane region" description="Helical" evidence="8">
    <location>
        <begin position="478"/>
        <end position="504"/>
    </location>
</feature>
<feature type="transmembrane region" description="Helical" evidence="8">
    <location>
        <begin position="352"/>
        <end position="373"/>
    </location>
</feature>
<evidence type="ECO:0000256" key="3">
    <source>
        <dbReference type="ARBA" id="ARBA00022692"/>
    </source>
</evidence>
<protein>
    <submittedName>
        <fullName evidence="9">Murein biosynthesis integral membrane protein MurJ</fullName>
    </submittedName>
</protein>
<feature type="transmembrane region" description="Helical" evidence="8">
    <location>
        <begin position="198"/>
        <end position="218"/>
    </location>
</feature>
<dbReference type="PRINTS" id="PR01806">
    <property type="entry name" value="VIRFACTRMVIN"/>
</dbReference>
<keyword evidence="2" id="KW-1003">Cell membrane</keyword>
<evidence type="ECO:0000256" key="7">
    <source>
        <dbReference type="ARBA" id="ARBA00023136"/>
    </source>
</evidence>
<keyword evidence="5" id="KW-0573">Peptidoglycan synthesis</keyword>
<keyword evidence="7 8" id="KW-0472">Membrane</keyword>
<evidence type="ECO:0000313" key="9">
    <source>
        <dbReference type="EMBL" id="MFC4133503.1"/>
    </source>
</evidence>
<gene>
    <name evidence="9" type="primary">murJ</name>
    <name evidence="9" type="ORF">ACFOZ4_23085</name>
</gene>
<feature type="transmembrane region" description="Helical" evidence="8">
    <location>
        <begin position="321"/>
        <end position="346"/>
    </location>
</feature>
<sequence length="518" mass="52085">MSRIARAATLIAVLTVVSRVVGFARTWVLTLSVGQTDLGSVYASANAIPNIIFEIVAGGAMAALVVPLLAGAVANGDVRAVSRTASALLTWVLAGLVPLAVVVAVGADWVIRLVAGRDWTPEQYETGALMLRIFAIQIPLYGVGVVLIGVLQAHRKFAWPVIAPLLSSLVVITAYALFAAHDGARADLAQASRTGVLILAIGTTLGVVVLSGCLLIPLRSLRLTLRASWQIDHPDVKGLAASGLLTVAFQQLALIVALRLANSTEADGTALVFTVAQTVFLLPWAVLAVPAATAAYPALAESAATGRLSAYNQTLANTARAVTLLSCLGVALLAGVAGPAAAFLSAGADPTALAWGIAAFAPGLLGYGLAALLSRALYARSGQRAAAIAFGLGWGSAAVAMPILAAVLPESARVAALGLGTSVGLTVLGLVLVIVLRRTGATMPRLTRAAAAGLLAAAVGAAAGNGVCRLAGGLPSGVGAIIGLGVAAGAVVVVVFVAVLLPLAGGDVRALARRFARR</sequence>
<dbReference type="RefSeq" id="WP_253762298.1">
    <property type="nucleotide sequence ID" value="NZ_JAMZDZ010000001.1"/>
</dbReference>
<dbReference type="EMBL" id="JBHSAY010000012">
    <property type="protein sequence ID" value="MFC4133503.1"/>
    <property type="molecule type" value="Genomic_DNA"/>
</dbReference>
<feature type="transmembrane region" description="Helical" evidence="8">
    <location>
        <begin position="449"/>
        <end position="472"/>
    </location>
</feature>
<feature type="transmembrane region" description="Helical" evidence="8">
    <location>
        <begin position="414"/>
        <end position="437"/>
    </location>
</feature>
<dbReference type="InterPro" id="IPR004268">
    <property type="entry name" value="MurJ"/>
</dbReference>
<dbReference type="Pfam" id="PF03023">
    <property type="entry name" value="MurJ"/>
    <property type="match status" value="1"/>
</dbReference>
<dbReference type="PANTHER" id="PTHR47019">
    <property type="entry name" value="LIPID II FLIPPASE MURJ"/>
    <property type="match status" value="1"/>
</dbReference>
<keyword evidence="6 8" id="KW-1133">Transmembrane helix</keyword>
<evidence type="ECO:0000256" key="8">
    <source>
        <dbReference type="SAM" id="Phobius"/>
    </source>
</evidence>
<feature type="transmembrane region" description="Helical" evidence="8">
    <location>
        <begin position="239"/>
        <end position="261"/>
    </location>
</feature>
<keyword evidence="10" id="KW-1185">Reference proteome</keyword>
<keyword evidence="3 8" id="KW-0812">Transmembrane</keyword>
<feature type="transmembrane region" description="Helical" evidence="8">
    <location>
        <begin position="157"/>
        <end position="178"/>
    </location>
</feature>
<accession>A0ABV8LT26</accession>
<organism evidence="9 10">
    <name type="scientific">Hamadaea flava</name>
    <dbReference type="NCBI Taxonomy" id="1742688"/>
    <lineage>
        <taxon>Bacteria</taxon>
        <taxon>Bacillati</taxon>
        <taxon>Actinomycetota</taxon>
        <taxon>Actinomycetes</taxon>
        <taxon>Micromonosporales</taxon>
        <taxon>Micromonosporaceae</taxon>
        <taxon>Hamadaea</taxon>
    </lineage>
</organism>
<reference evidence="10" key="1">
    <citation type="journal article" date="2019" name="Int. J. Syst. Evol. Microbiol.">
        <title>The Global Catalogue of Microorganisms (GCM) 10K type strain sequencing project: providing services to taxonomists for standard genome sequencing and annotation.</title>
        <authorList>
            <consortium name="The Broad Institute Genomics Platform"/>
            <consortium name="The Broad Institute Genome Sequencing Center for Infectious Disease"/>
            <person name="Wu L."/>
            <person name="Ma J."/>
        </authorList>
    </citation>
    <scope>NUCLEOTIDE SEQUENCE [LARGE SCALE GENOMIC DNA]</scope>
    <source>
        <strain evidence="10">CGMCC 4.7289</strain>
    </source>
</reference>
<evidence type="ECO:0000256" key="2">
    <source>
        <dbReference type="ARBA" id="ARBA00022475"/>
    </source>
</evidence>